<evidence type="ECO:0000256" key="4">
    <source>
        <dbReference type="ARBA" id="ARBA00023136"/>
    </source>
</evidence>
<keyword evidence="4" id="KW-0472">Membrane</keyword>
<organism evidence="5 6">
    <name type="scientific">Nocardioides baculatus</name>
    <dbReference type="NCBI Taxonomy" id="2801337"/>
    <lineage>
        <taxon>Bacteria</taxon>
        <taxon>Bacillati</taxon>
        <taxon>Actinomycetota</taxon>
        <taxon>Actinomycetes</taxon>
        <taxon>Propionibacteriales</taxon>
        <taxon>Nocardioidaceae</taxon>
        <taxon>Nocardioides</taxon>
    </lineage>
</organism>
<protein>
    <submittedName>
        <fullName evidence="5">UbiA family prenyltransferase</fullName>
    </submittedName>
</protein>
<dbReference type="EMBL" id="JAERSG010000005">
    <property type="protein sequence ID" value="MBL0749033.1"/>
    <property type="molecule type" value="Genomic_DNA"/>
</dbReference>
<dbReference type="InterPro" id="IPR050475">
    <property type="entry name" value="Prenyltransferase_related"/>
</dbReference>
<reference evidence="5 6" key="1">
    <citation type="submission" date="2021-01" db="EMBL/GenBank/DDBJ databases">
        <title>Genome seq and assembly of Nocardiodes sp. G10.</title>
        <authorList>
            <person name="Chhetri G."/>
        </authorList>
    </citation>
    <scope>NUCLEOTIDE SEQUENCE [LARGE SCALE GENOMIC DNA]</scope>
    <source>
        <strain evidence="5 6">G10</strain>
    </source>
</reference>
<dbReference type="InterPro" id="IPR000537">
    <property type="entry name" value="UbiA_prenyltransferase"/>
</dbReference>
<dbReference type="RefSeq" id="WP_201938726.1">
    <property type="nucleotide sequence ID" value="NZ_JAERSG010000005.1"/>
</dbReference>
<accession>A0ABS1LBX6</accession>
<dbReference type="NCBIfam" id="NF045897">
    <property type="entry name" value="SCO3242_trans"/>
    <property type="match status" value="1"/>
</dbReference>
<dbReference type="Proteomes" id="UP000636918">
    <property type="component" value="Unassembled WGS sequence"/>
</dbReference>
<dbReference type="Pfam" id="PF01040">
    <property type="entry name" value="UbiA"/>
    <property type="match status" value="1"/>
</dbReference>
<dbReference type="InterPro" id="IPR044878">
    <property type="entry name" value="UbiA_sf"/>
</dbReference>
<keyword evidence="3" id="KW-1133">Transmembrane helix</keyword>
<keyword evidence="2" id="KW-0812">Transmembrane</keyword>
<evidence type="ECO:0000313" key="6">
    <source>
        <dbReference type="Proteomes" id="UP000636918"/>
    </source>
</evidence>
<evidence type="ECO:0000256" key="1">
    <source>
        <dbReference type="ARBA" id="ARBA00004141"/>
    </source>
</evidence>
<proteinExistence type="predicted"/>
<comment type="subcellular location">
    <subcellularLocation>
        <location evidence="1">Membrane</location>
        <topology evidence="1">Multi-pass membrane protein</topology>
    </subcellularLocation>
</comment>
<keyword evidence="6" id="KW-1185">Reference proteome</keyword>
<evidence type="ECO:0000313" key="5">
    <source>
        <dbReference type="EMBL" id="MBL0749033.1"/>
    </source>
</evidence>
<sequence>MTSSSLVRDLAELVRLPAALTVPGDAWTGASRSAAASGTSLMPVGSVLLYWSGMALNDWADRDLDAVERPERVIPSGRVAPEQALLAAGLLAACGVAVTAAVGGRAALRVSVPLAALVAAYDVVAKDSAAGPFVMASTRGLDVLLGSAVAPAAALAPAASVALHTLGVTVLSRGEVHGADPVSTTAALAATIAAGSVLLASVSRSGRGSDRLVAVAAVVGYGIAVGGPQRRAHASPDAATVRRATGSGIVGLTFLQAAWLAAAGRTGRAAVVAGAGLVLPRLARRMSPT</sequence>
<evidence type="ECO:0000256" key="2">
    <source>
        <dbReference type="ARBA" id="ARBA00022692"/>
    </source>
</evidence>
<name>A0ABS1LBX6_9ACTN</name>
<dbReference type="PANTHER" id="PTHR42723">
    <property type="entry name" value="CHLOROPHYLL SYNTHASE"/>
    <property type="match status" value="1"/>
</dbReference>
<dbReference type="PANTHER" id="PTHR42723:SF1">
    <property type="entry name" value="CHLOROPHYLL SYNTHASE, CHLOROPLASTIC"/>
    <property type="match status" value="1"/>
</dbReference>
<evidence type="ECO:0000256" key="3">
    <source>
        <dbReference type="ARBA" id="ARBA00022989"/>
    </source>
</evidence>
<comment type="caution">
    <text evidence="5">The sequence shown here is derived from an EMBL/GenBank/DDBJ whole genome shotgun (WGS) entry which is preliminary data.</text>
</comment>
<gene>
    <name evidence="5" type="ORF">JI751_15540</name>
</gene>
<dbReference type="Gene3D" id="1.10.357.140">
    <property type="entry name" value="UbiA prenyltransferase"/>
    <property type="match status" value="1"/>
</dbReference>